<organism evidence="1 2">
    <name type="scientific">Cyphomyrmex costatus</name>
    <dbReference type="NCBI Taxonomy" id="456900"/>
    <lineage>
        <taxon>Eukaryota</taxon>
        <taxon>Metazoa</taxon>
        <taxon>Ecdysozoa</taxon>
        <taxon>Arthropoda</taxon>
        <taxon>Hexapoda</taxon>
        <taxon>Insecta</taxon>
        <taxon>Pterygota</taxon>
        <taxon>Neoptera</taxon>
        <taxon>Endopterygota</taxon>
        <taxon>Hymenoptera</taxon>
        <taxon>Apocrita</taxon>
        <taxon>Aculeata</taxon>
        <taxon>Formicoidea</taxon>
        <taxon>Formicidae</taxon>
        <taxon>Myrmicinae</taxon>
        <taxon>Cyphomyrmex</taxon>
    </lineage>
</organism>
<proteinExistence type="predicted"/>
<name>A0A195CRD5_9HYME</name>
<gene>
    <name evidence="1" type="ORF">ALC62_06152</name>
</gene>
<keyword evidence="2" id="KW-1185">Reference proteome</keyword>
<dbReference type="EMBL" id="KQ977394">
    <property type="protein sequence ID" value="KYN03057.1"/>
    <property type="molecule type" value="Genomic_DNA"/>
</dbReference>
<reference evidence="1 2" key="1">
    <citation type="submission" date="2016-03" db="EMBL/GenBank/DDBJ databases">
        <title>Cyphomyrmex costatus WGS genome.</title>
        <authorList>
            <person name="Nygaard S."/>
            <person name="Hu H."/>
            <person name="Boomsma J."/>
            <person name="Zhang G."/>
        </authorList>
    </citation>
    <scope>NUCLEOTIDE SEQUENCE [LARGE SCALE GENOMIC DNA]</scope>
    <source>
        <strain evidence="1">MS0001</strain>
        <tissue evidence="1">Whole body</tissue>
    </source>
</reference>
<dbReference type="AlphaFoldDB" id="A0A195CRD5"/>
<protein>
    <submittedName>
        <fullName evidence="1">Uncharacterized protein</fullName>
    </submittedName>
</protein>
<evidence type="ECO:0000313" key="1">
    <source>
        <dbReference type="EMBL" id="KYN03057.1"/>
    </source>
</evidence>
<dbReference type="Proteomes" id="UP000078542">
    <property type="component" value="Unassembled WGS sequence"/>
</dbReference>
<evidence type="ECO:0000313" key="2">
    <source>
        <dbReference type="Proteomes" id="UP000078542"/>
    </source>
</evidence>
<accession>A0A195CRD5</accession>
<sequence length="296" mass="34860">MFLFYNEQTKRILHWSNTTLLATTNLHLTELVKYHHVLFGNSNDSMCVIANGHRSSMNYYNSSWLTHNNPLELYNLGDINANYMAKYFKLEKDTRISMLERNCDPLIEEPNLITENWIHYCGIYSTKSDEIPERLMDLPRFVLTTTATLHKLYGASWDITYKHFLYRPNIVVSTATMPYSEEDWEWIKIRDTIIRVIKPVPKYRLSMPYCNYFPQYHTSILEDVAANAGVYCAPIVSGDIKENDHVYVYYNPKNNLNGPYNYTALEVTFLLAVRKRCARAHLLYFHYGSQKPYQIR</sequence>